<organism evidence="4 5">
    <name type="scientific">Luedemannella helvata</name>
    <dbReference type="NCBI Taxonomy" id="349315"/>
    <lineage>
        <taxon>Bacteria</taxon>
        <taxon>Bacillati</taxon>
        <taxon>Actinomycetota</taxon>
        <taxon>Actinomycetes</taxon>
        <taxon>Micromonosporales</taxon>
        <taxon>Micromonosporaceae</taxon>
        <taxon>Luedemannella</taxon>
    </lineage>
</organism>
<dbReference type="SUPFAM" id="SSF52540">
    <property type="entry name" value="P-loop containing nucleoside triphosphate hydrolases"/>
    <property type="match status" value="1"/>
</dbReference>
<dbReference type="PANTHER" id="PTHR16305">
    <property type="entry name" value="TESTICULAR SOLUBLE ADENYLYL CYCLASE"/>
    <property type="match status" value="1"/>
</dbReference>
<dbReference type="PROSITE" id="PS50125">
    <property type="entry name" value="GUANYLATE_CYCLASE_2"/>
    <property type="match status" value="1"/>
</dbReference>
<dbReference type="RefSeq" id="WP_344078097.1">
    <property type="nucleotide sequence ID" value="NZ_BAAALS010000005.1"/>
</dbReference>
<dbReference type="SUPFAM" id="SSF48452">
    <property type="entry name" value="TPR-like"/>
    <property type="match status" value="1"/>
</dbReference>
<dbReference type="Pfam" id="PF13191">
    <property type="entry name" value="AAA_16"/>
    <property type="match status" value="1"/>
</dbReference>
<dbReference type="CDD" id="cd07302">
    <property type="entry name" value="CHD"/>
    <property type="match status" value="1"/>
</dbReference>
<dbReference type="Pfam" id="PF00211">
    <property type="entry name" value="Guanylate_cyc"/>
    <property type="match status" value="1"/>
</dbReference>
<proteinExistence type="predicted"/>
<dbReference type="SMART" id="SM00044">
    <property type="entry name" value="CYCc"/>
    <property type="match status" value="1"/>
</dbReference>
<feature type="domain" description="Guanylate cyclase" evidence="3">
    <location>
        <begin position="69"/>
        <end position="195"/>
    </location>
</feature>
<evidence type="ECO:0000313" key="5">
    <source>
        <dbReference type="Proteomes" id="UP001500655"/>
    </source>
</evidence>
<evidence type="ECO:0000256" key="2">
    <source>
        <dbReference type="ARBA" id="ARBA00022840"/>
    </source>
</evidence>
<evidence type="ECO:0000256" key="1">
    <source>
        <dbReference type="ARBA" id="ARBA00022741"/>
    </source>
</evidence>
<keyword evidence="2" id="KW-0067">ATP-binding</keyword>
<dbReference type="InterPro" id="IPR025874">
    <property type="entry name" value="DZR"/>
</dbReference>
<dbReference type="EMBL" id="BAAALS010000005">
    <property type="protein sequence ID" value="GAA1744299.1"/>
    <property type="molecule type" value="Genomic_DNA"/>
</dbReference>
<dbReference type="Proteomes" id="UP001500655">
    <property type="component" value="Unassembled WGS sequence"/>
</dbReference>
<keyword evidence="1" id="KW-0547">Nucleotide-binding</keyword>
<dbReference type="Gene3D" id="3.30.70.1230">
    <property type="entry name" value="Nucleotide cyclase"/>
    <property type="match status" value="1"/>
</dbReference>
<evidence type="ECO:0000259" key="3">
    <source>
        <dbReference type="PROSITE" id="PS50125"/>
    </source>
</evidence>
<dbReference type="InterPro" id="IPR011990">
    <property type="entry name" value="TPR-like_helical_dom_sf"/>
</dbReference>
<keyword evidence="5" id="KW-1185">Reference proteome</keyword>
<gene>
    <name evidence="4" type="ORF">GCM10009681_13910</name>
</gene>
<dbReference type="SUPFAM" id="SSF55073">
    <property type="entry name" value="Nucleotide cyclase"/>
    <property type="match status" value="1"/>
</dbReference>
<comment type="caution">
    <text evidence="4">The sequence shown here is derived from an EMBL/GenBank/DDBJ whole genome shotgun (WGS) entry which is preliminary data.</text>
</comment>
<dbReference type="InterPro" id="IPR027417">
    <property type="entry name" value="P-loop_NTPase"/>
</dbReference>
<dbReference type="Gene3D" id="3.40.50.300">
    <property type="entry name" value="P-loop containing nucleotide triphosphate hydrolases"/>
    <property type="match status" value="1"/>
</dbReference>
<sequence length="1134" mass="121313">MPSAACAKCGRAAGPEDRFCGWCGSALLLVCERCGKAHTIDIAFCTGCGSPLREAGAPPPAAEERRRVSVLFIDAVGSTALAEHTDPETVRRIQTAFFDTVRRTVRQYGGVVEKFIGDAAMVLFGAPVATETDAVRCVRAGLHLQRDLAASDETNAWQYRVGIATGDALVDVAVAHDGGQAIVAGDVVNTAARLQGEAPVGGVLVCGVTHAASRTDIRYSAQEARTLRGRSAPTEVWVALGPVQQQLDPATDTTEMVGRDHELSVLTTALHHVVTERTPRMVTVLGRAGIGKSRLVRELYRHADQSPGRTICWRKGRCPPFGENVGYAALADIVRAQAGILDTDPPEVARGRLDAALRDLVEPGECDRLSDALRPLLGLPGSPLSTEDAESAWRQFLLALAAAGPTVLVFEDVHWADERMLRFIELLGASVRDVPLLMICTARPELLDRAPGWSGALPGMISLSLTPLRDESIARLYSQMLGAAAFPAALLRPLVELADGMPLYAQEYVRMLIERGTLRQADSSWVMDTGAGLPMPDSVHAVIANRIDLLEPADRTALQAAAVVGTRFWPGAVAAALGASVDGVERALRGLAQRDLVREEPTSRMAGEVEYRFRHSLVGEVCYERLPRAERVARHTRTADWLDAHADPRGTELAELVAHHRYTAYRTAAELGQPTAPYAVSALAALRHAARRAVTVNAFDAAAADLARAEQLVDSGTAESDRLSVELLRTELAFHAEEVTFVDGPGPERLHELADRLYRVGEHTGAARAWTLLGQAAWLSGDRAAALRHLDRAVELFDAAPNSPEKAHALAEVARLHMLNYEHVPALAAAGMALEIADEQGLVEVRANASITIGMCHYQAGTQGGLAHLVEAMEFCRTHQVPSLRRATRSVALAWWEEGEIDRAAQLLGPVGSLGEAAWQALSAGDWPRFLAATDAYLPDSPLARAEMGRAARLAAARAAVLALRGEARAADDAAQAVAVARASRSWRRVWPALAHAALAWGALGHRTEALDALTELADAWRGPRVLASRQWLPAAAHAATLLGAQGAQLVRGLILQVPRHTPWSRAALASLAGALASDGPTAVRHHLNAARRYGDLRSVTDRALALRAAVSAGADGETRTELASFRAVNGLRP</sequence>
<dbReference type="InterPro" id="IPR001054">
    <property type="entry name" value="A/G_cyclase"/>
</dbReference>
<dbReference type="PANTHER" id="PTHR16305:SF28">
    <property type="entry name" value="GUANYLATE CYCLASE DOMAIN-CONTAINING PROTEIN"/>
    <property type="match status" value="1"/>
</dbReference>
<dbReference type="InterPro" id="IPR029787">
    <property type="entry name" value="Nucleotide_cyclase"/>
</dbReference>
<accession>A0ABN2JZ42</accession>
<evidence type="ECO:0000313" key="4">
    <source>
        <dbReference type="EMBL" id="GAA1744299.1"/>
    </source>
</evidence>
<dbReference type="Gene3D" id="1.25.40.10">
    <property type="entry name" value="Tetratricopeptide repeat domain"/>
    <property type="match status" value="1"/>
</dbReference>
<name>A0ABN2JZ42_9ACTN</name>
<protein>
    <recommendedName>
        <fullName evidence="3">Guanylate cyclase domain-containing protein</fullName>
    </recommendedName>
</protein>
<dbReference type="InterPro" id="IPR041664">
    <property type="entry name" value="AAA_16"/>
</dbReference>
<reference evidence="4 5" key="1">
    <citation type="journal article" date="2019" name="Int. J. Syst. Evol. Microbiol.">
        <title>The Global Catalogue of Microorganisms (GCM) 10K type strain sequencing project: providing services to taxonomists for standard genome sequencing and annotation.</title>
        <authorList>
            <consortium name="The Broad Institute Genomics Platform"/>
            <consortium name="The Broad Institute Genome Sequencing Center for Infectious Disease"/>
            <person name="Wu L."/>
            <person name="Ma J."/>
        </authorList>
    </citation>
    <scope>NUCLEOTIDE SEQUENCE [LARGE SCALE GENOMIC DNA]</scope>
    <source>
        <strain evidence="4 5">JCM 13249</strain>
    </source>
</reference>
<dbReference type="Pfam" id="PF12773">
    <property type="entry name" value="DZR"/>
    <property type="match status" value="1"/>
</dbReference>